<dbReference type="GO" id="GO:0033585">
    <property type="term" value="P:L-phenylalanine biosynthetic process from chorismate via phenylpyruvate"/>
    <property type="evidence" value="ECO:0007669"/>
    <property type="project" value="TreeGrafter"/>
</dbReference>
<reference evidence="8" key="2">
    <citation type="submission" date="2020-09" db="EMBL/GenBank/DDBJ databases">
        <authorList>
            <person name="Sun Q."/>
            <person name="Kim S."/>
        </authorList>
    </citation>
    <scope>NUCLEOTIDE SEQUENCE</scope>
    <source>
        <strain evidence="8">KCTC 23732</strain>
    </source>
</reference>
<dbReference type="PANTHER" id="PTHR11879">
    <property type="entry name" value="ASPARTATE AMINOTRANSFERASE"/>
    <property type="match status" value="1"/>
</dbReference>
<sequence length="396" mass="44496">MFEHLAPYAGDPIFRIGDMFRQDQRQNKVDLTVGLYYDGKGQIPILDSIHQAELKRAQHPETRQYLPMEGLPSYRSAVQKLLFGTECAALNEGRIVTMQSVGGTGALRIGGELLHLASPNSEIWISNPGWDNHHAIFEGAGLKTHTYPYYDSVNGVLLFDEMKQTFQTIPAGSIVLLHPCCHNPTGADLSSAQWEEIADIIVERKLIPFLDIAYQGFSNGLDEDAFAIRLLASRNIPMLVANSFSKNFSFYAERCGALSVVCQNTLEADRVLGQIKLLVRRIYSNPPLHGARMISDVLNDPELFAMWDREVNEMRTRIRNIRQKAYDILKAQAPHFDSSFIIRQNGMFSYTGLSLPQIEKLRADYGVYFIDSGRISVPGLNEDNVTYFAESVSKVV</sequence>
<dbReference type="GO" id="GO:0030170">
    <property type="term" value="F:pyridoxal phosphate binding"/>
    <property type="evidence" value="ECO:0007669"/>
    <property type="project" value="InterPro"/>
</dbReference>
<comment type="cofactor">
    <cofactor evidence="1">
        <name>pyridoxal 5'-phosphate</name>
        <dbReference type="ChEBI" id="CHEBI:597326"/>
    </cofactor>
</comment>
<organism evidence="8 9">
    <name type="scientific">Advenella faeciporci</name>
    <dbReference type="NCBI Taxonomy" id="797535"/>
    <lineage>
        <taxon>Bacteria</taxon>
        <taxon>Pseudomonadati</taxon>
        <taxon>Pseudomonadota</taxon>
        <taxon>Betaproteobacteria</taxon>
        <taxon>Burkholderiales</taxon>
        <taxon>Alcaligenaceae</taxon>
    </lineage>
</organism>
<evidence type="ECO:0000256" key="1">
    <source>
        <dbReference type="ARBA" id="ARBA00001933"/>
    </source>
</evidence>
<dbReference type="InterPro" id="IPR015424">
    <property type="entry name" value="PyrdxlP-dep_Trfase"/>
</dbReference>
<dbReference type="RefSeq" id="WP_189384614.1">
    <property type="nucleotide sequence ID" value="NZ_BAABFY010000053.1"/>
</dbReference>
<dbReference type="PRINTS" id="PR00799">
    <property type="entry name" value="TRANSAMINASE"/>
</dbReference>
<keyword evidence="4 8" id="KW-0032">Aminotransferase</keyword>
<feature type="domain" description="Aminotransferase class I/classII large" evidence="7">
    <location>
        <begin position="27"/>
        <end position="391"/>
    </location>
</feature>
<evidence type="ECO:0000259" key="7">
    <source>
        <dbReference type="Pfam" id="PF00155"/>
    </source>
</evidence>
<evidence type="ECO:0000313" key="8">
    <source>
        <dbReference type="EMBL" id="GGW84154.1"/>
    </source>
</evidence>
<keyword evidence="9" id="KW-1185">Reference proteome</keyword>
<dbReference type="NCBIfam" id="NF006719">
    <property type="entry name" value="PRK09257.1"/>
    <property type="match status" value="1"/>
</dbReference>
<evidence type="ECO:0000256" key="5">
    <source>
        <dbReference type="ARBA" id="ARBA00022679"/>
    </source>
</evidence>
<protein>
    <submittedName>
        <fullName evidence="8">Aromatic amino acid aminotransferase</fullName>
    </submittedName>
</protein>
<evidence type="ECO:0000256" key="3">
    <source>
        <dbReference type="ARBA" id="ARBA00011738"/>
    </source>
</evidence>
<dbReference type="Proteomes" id="UP000608345">
    <property type="component" value="Unassembled WGS sequence"/>
</dbReference>
<dbReference type="EMBL" id="BMYS01000007">
    <property type="protein sequence ID" value="GGW84154.1"/>
    <property type="molecule type" value="Genomic_DNA"/>
</dbReference>
<comment type="subunit">
    <text evidence="3">Homodimer.</text>
</comment>
<evidence type="ECO:0000256" key="6">
    <source>
        <dbReference type="ARBA" id="ARBA00022898"/>
    </source>
</evidence>
<dbReference type="Gene3D" id="3.40.640.10">
    <property type="entry name" value="Type I PLP-dependent aspartate aminotransferase-like (Major domain)"/>
    <property type="match status" value="1"/>
</dbReference>
<proteinExistence type="inferred from homology"/>
<comment type="caution">
    <text evidence="8">The sequence shown here is derived from an EMBL/GenBank/DDBJ whole genome shotgun (WGS) entry which is preliminary data.</text>
</comment>
<dbReference type="GO" id="GO:0005829">
    <property type="term" value="C:cytosol"/>
    <property type="evidence" value="ECO:0007669"/>
    <property type="project" value="TreeGrafter"/>
</dbReference>
<comment type="similarity">
    <text evidence="2">Belongs to the class-I pyridoxal-phosphate-dependent aminotransferase family.</text>
</comment>
<dbReference type="InterPro" id="IPR004839">
    <property type="entry name" value="Aminotransferase_I/II_large"/>
</dbReference>
<dbReference type="PANTHER" id="PTHR11879:SF37">
    <property type="entry name" value="AROMATIC-AMINO-ACID AMINOTRANSFERASE"/>
    <property type="match status" value="1"/>
</dbReference>
<dbReference type="GO" id="GO:0004838">
    <property type="term" value="F:L-tyrosine-2-oxoglutarate transaminase activity"/>
    <property type="evidence" value="ECO:0007669"/>
    <property type="project" value="TreeGrafter"/>
</dbReference>
<keyword evidence="6" id="KW-0663">Pyridoxal phosphate</keyword>
<dbReference type="GO" id="GO:0042802">
    <property type="term" value="F:identical protein binding"/>
    <property type="evidence" value="ECO:0007669"/>
    <property type="project" value="TreeGrafter"/>
</dbReference>
<evidence type="ECO:0000256" key="4">
    <source>
        <dbReference type="ARBA" id="ARBA00022576"/>
    </source>
</evidence>
<dbReference type="Gene3D" id="3.90.1150.10">
    <property type="entry name" value="Aspartate Aminotransferase, domain 1"/>
    <property type="match status" value="1"/>
</dbReference>
<dbReference type="FunFam" id="3.40.640.10:FF:000015">
    <property type="entry name" value="Aspartate aminotransferase"/>
    <property type="match status" value="1"/>
</dbReference>
<dbReference type="Pfam" id="PF00155">
    <property type="entry name" value="Aminotran_1_2"/>
    <property type="match status" value="1"/>
</dbReference>
<dbReference type="CDD" id="cd00609">
    <property type="entry name" value="AAT_like"/>
    <property type="match status" value="1"/>
</dbReference>
<keyword evidence="5" id="KW-0808">Transferase</keyword>
<dbReference type="InterPro" id="IPR000796">
    <property type="entry name" value="Asp_trans"/>
</dbReference>
<gene>
    <name evidence="8" type="ORF">GCM10011450_12670</name>
</gene>
<dbReference type="SUPFAM" id="SSF53383">
    <property type="entry name" value="PLP-dependent transferases"/>
    <property type="match status" value="1"/>
</dbReference>
<dbReference type="InterPro" id="IPR015421">
    <property type="entry name" value="PyrdxlP-dep_Trfase_major"/>
</dbReference>
<evidence type="ECO:0000313" key="9">
    <source>
        <dbReference type="Proteomes" id="UP000608345"/>
    </source>
</evidence>
<evidence type="ECO:0000256" key="2">
    <source>
        <dbReference type="ARBA" id="ARBA00007441"/>
    </source>
</evidence>
<dbReference type="AlphaFoldDB" id="A0A918MY96"/>
<accession>A0A918MY96</accession>
<dbReference type="InterPro" id="IPR015422">
    <property type="entry name" value="PyrdxlP-dep_Trfase_small"/>
</dbReference>
<reference evidence="8" key="1">
    <citation type="journal article" date="2014" name="Int. J. Syst. Evol. Microbiol.">
        <title>Complete genome sequence of Corynebacterium casei LMG S-19264T (=DSM 44701T), isolated from a smear-ripened cheese.</title>
        <authorList>
            <consortium name="US DOE Joint Genome Institute (JGI-PGF)"/>
            <person name="Walter F."/>
            <person name="Albersmeier A."/>
            <person name="Kalinowski J."/>
            <person name="Ruckert C."/>
        </authorList>
    </citation>
    <scope>NUCLEOTIDE SEQUENCE</scope>
    <source>
        <strain evidence="8">KCTC 23732</strain>
    </source>
</reference>
<name>A0A918MY96_9BURK</name>